<dbReference type="AlphaFoldDB" id="A0A6M3XPM4"/>
<proteinExistence type="predicted"/>
<evidence type="ECO:0000313" key="1">
    <source>
        <dbReference type="EMBL" id="QJH98245.1"/>
    </source>
</evidence>
<name>A0A6M3XPM4_9ZZZZ</name>
<gene>
    <name evidence="1" type="ORF">TM448B01252_0007</name>
</gene>
<dbReference type="EMBL" id="MT144723">
    <property type="protein sequence ID" value="QJH98245.1"/>
    <property type="molecule type" value="Genomic_DNA"/>
</dbReference>
<organism evidence="1">
    <name type="scientific">viral metagenome</name>
    <dbReference type="NCBI Taxonomy" id="1070528"/>
    <lineage>
        <taxon>unclassified sequences</taxon>
        <taxon>metagenomes</taxon>
        <taxon>organismal metagenomes</taxon>
    </lineage>
</organism>
<accession>A0A6M3XPM4</accession>
<sequence length="48" mass="5231">MAIKKVTKKLASEKKTTETGIVKLSENAVVDATVMQKKINEIIDSINA</sequence>
<protein>
    <submittedName>
        <fullName evidence="1">Uncharacterized protein</fullName>
    </submittedName>
</protein>
<reference evidence="1" key="1">
    <citation type="submission" date="2020-03" db="EMBL/GenBank/DDBJ databases">
        <title>The deep terrestrial virosphere.</title>
        <authorList>
            <person name="Holmfeldt K."/>
            <person name="Nilsson E."/>
            <person name="Simone D."/>
            <person name="Lopez-Fernandez M."/>
            <person name="Wu X."/>
            <person name="de Brujin I."/>
            <person name="Lundin D."/>
            <person name="Andersson A."/>
            <person name="Bertilsson S."/>
            <person name="Dopson M."/>
        </authorList>
    </citation>
    <scope>NUCLEOTIDE SEQUENCE</scope>
    <source>
        <strain evidence="1">TM448B01252</strain>
    </source>
</reference>